<evidence type="ECO:0000256" key="2">
    <source>
        <dbReference type="ARBA" id="ARBA00004496"/>
    </source>
</evidence>
<gene>
    <name evidence="14" type="ORF">JWYL7_0534</name>
    <name evidence="15" type="ORF">SAMN05661008_00354</name>
</gene>
<dbReference type="GO" id="GO:0005737">
    <property type="term" value="C:cytoplasm"/>
    <property type="evidence" value="ECO:0007669"/>
    <property type="project" value="UniProtKB-SubCell"/>
</dbReference>
<evidence type="ECO:0000259" key="12">
    <source>
        <dbReference type="PROSITE" id="PS51898"/>
    </source>
</evidence>
<dbReference type="PANTHER" id="PTHR30349">
    <property type="entry name" value="PHAGE INTEGRASE-RELATED"/>
    <property type="match status" value="1"/>
</dbReference>
<dbReference type="EMBL" id="LSFY01000001">
    <property type="protein sequence ID" value="KXZ39459.1"/>
    <property type="molecule type" value="Genomic_DNA"/>
</dbReference>
<dbReference type="Pfam" id="PF00589">
    <property type="entry name" value="Phage_integrase"/>
    <property type="match status" value="1"/>
</dbReference>
<evidence type="ECO:0000256" key="10">
    <source>
        <dbReference type="ARBA" id="ARBA00023306"/>
    </source>
</evidence>
<dbReference type="Gene3D" id="1.10.150.130">
    <property type="match status" value="1"/>
</dbReference>
<evidence type="ECO:0000256" key="6">
    <source>
        <dbReference type="ARBA" id="ARBA00022829"/>
    </source>
</evidence>
<dbReference type="Gene3D" id="1.10.443.10">
    <property type="entry name" value="Intergrase catalytic core"/>
    <property type="match status" value="1"/>
</dbReference>
<evidence type="ECO:0000256" key="3">
    <source>
        <dbReference type="ARBA" id="ARBA00008857"/>
    </source>
</evidence>
<comment type="function">
    <text evidence="1">Site-specific tyrosine recombinase, which acts by catalyzing the cutting and rejoining of the recombining DNA molecules.</text>
</comment>
<accession>A0A150FPA3</accession>
<sequence>MINVTIKQAESNFKMYLYREGKANSTAEAYLRDLEFFRNFLKDNLNNKIRYINQITLVEIRQYKDYMLSLVESGETKRTTVSRRFNSLKTFYNFLEEEFNIKNIIKGDKFGNRKQSIDCRNALPEVLSRREIKVILDTIRNSNNKNKYRDYALFQILVNLGCRRSEVLELKWEDVDFYKNTIRITREKTSNADILPLPSPVKEALEGYMDTLPQMGEYIFQTRESGKMSVSAFTSTVNKWIKESKMEEIKGFKITAHTFRHSFITELINKNIEESKIIRYTGHKDIRTLKIYTHLNHSNLSDVNSIIEDLFQEAM</sequence>
<dbReference type="InterPro" id="IPR010998">
    <property type="entry name" value="Integrase_recombinase_N"/>
</dbReference>
<dbReference type="PROSITE" id="PS51900">
    <property type="entry name" value="CB"/>
    <property type="match status" value="1"/>
</dbReference>
<dbReference type="GO" id="GO:0003677">
    <property type="term" value="F:DNA binding"/>
    <property type="evidence" value="ECO:0007669"/>
    <property type="project" value="UniProtKB-UniRule"/>
</dbReference>
<dbReference type="InterPro" id="IPR013762">
    <property type="entry name" value="Integrase-like_cat_sf"/>
</dbReference>
<keyword evidence="5" id="KW-0132">Cell division</keyword>
<keyword evidence="8 11" id="KW-0238">DNA-binding</keyword>
<dbReference type="STRING" id="1121328.JWYL7_0534"/>
<evidence type="ECO:0000256" key="1">
    <source>
        <dbReference type="ARBA" id="ARBA00003283"/>
    </source>
</evidence>
<name>A0A150FPA3_CLOPD</name>
<dbReference type="GO" id="GO:0006310">
    <property type="term" value="P:DNA recombination"/>
    <property type="evidence" value="ECO:0007669"/>
    <property type="project" value="UniProtKB-KW"/>
</dbReference>
<evidence type="ECO:0000313" key="16">
    <source>
        <dbReference type="Proteomes" id="UP000092605"/>
    </source>
</evidence>
<comment type="similarity">
    <text evidence="3">Belongs to the 'phage' integrase family.</text>
</comment>
<dbReference type="PATRIC" id="fig|1121328.3.peg.533"/>
<dbReference type="CDD" id="cd00397">
    <property type="entry name" value="DNA_BRE_C"/>
    <property type="match status" value="1"/>
</dbReference>
<dbReference type="PROSITE" id="PS51898">
    <property type="entry name" value="TYR_RECOMBINASE"/>
    <property type="match status" value="1"/>
</dbReference>
<evidence type="ECO:0000313" key="17">
    <source>
        <dbReference type="Proteomes" id="UP000323392"/>
    </source>
</evidence>
<evidence type="ECO:0000259" key="13">
    <source>
        <dbReference type="PROSITE" id="PS51900"/>
    </source>
</evidence>
<reference evidence="15 17" key="2">
    <citation type="submission" date="2016-11" db="EMBL/GenBank/DDBJ databases">
        <authorList>
            <person name="Varghese N."/>
            <person name="Submissions S."/>
        </authorList>
    </citation>
    <scope>NUCLEOTIDE SEQUENCE [LARGE SCALE GENOMIC DNA]</scope>
    <source>
        <strain evidence="15 17">DSM 7308</strain>
    </source>
</reference>
<dbReference type="InterPro" id="IPR002104">
    <property type="entry name" value="Integrase_catalytic"/>
</dbReference>
<dbReference type="GO" id="GO:0015074">
    <property type="term" value="P:DNA integration"/>
    <property type="evidence" value="ECO:0007669"/>
    <property type="project" value="UniProtKB-KW"/>
</dbReference>
<evidence type="ECO:0000313" key="15">
    <source>
        <dbReference type="EMBL" id="SHK50852.1"/>
    </source>
</evidence>
<keyword evidence="10" id="KW-0131">Cell cycle</keyword>
<keyword evidence="6" id="KW-0159">Chromosome partition</keyword>
<dbReference type="Proteomes" id="UP000092605">
    <property type="component" value="Unassembled WGS sequence"/>
</dbReference>
<dbReference type="Proteomes" id="UP000323392">
    <property type="component" value="Unassembled WGS sequence"/>
</dbReference>
<dbReference type="GO" id="GO:0007059">
    <property type="term" value="P:chromosome segregation"/>
    <property type="evidence" value="ECO:0007669"/>
    <property type="project" value="UniProtKB-KW"/>
</dbReference>
<dbReference type="InterPro" id="IPR004107">
    <property type="entry name" value="Integrase_SAM-like_N"/>
</dbReference>
<feature type="domain" description="Core-binding (CB)" evidence="13">
    <location>
        <begin position="3"/>
        <end position="96"/>
    </location>
</feature>
<comment type="subcellular location">
    <subcellularLocation>
        <location evidence="2">Cytoplasm</location>
    </subcellularLocation>
</comment>
<organism evidence="14 16">
    <name type="scientific">Alkalithermobacter thermoalcaliphilus JW-YL-7 = DSM 7308</name>
    <dbReference type="NCBI Taxonomy" id="1121328"/>
    <lineage>
        <taxon>Bacteria</taxon>
        <taxon>Bacillati</taxon>
        <taxon>Bacillota</taxon>
        <taxon>Clostridia</taxon>
        <taxon>Peptostreptococcales</taxon>
        <taxon>Tepidibacteraceae</taxon>
        <taxon>Alkalithermobacter</taxon>
    </lineage>
</organism>
<dbReference type="AlphaFoldDB" id="A0A150FPA3"/>
<dbReference type="InterPro" id="IPR050090">
    <property type="entry name" value="Tyrosine_recombinase_XerCD"/>
</dbReference>
<dbReference type="InterPro" id="IPR044068">
    <property type="entry name" value="CB"/>
</dbReference>
<dbReference type="Pfam" id="PF02899">
    <property type="entry name" value="Phage_int_SAM_1"/>
    <property type="match status" value="1"/>
</dbReference>
<feature type="domain" description="Tyr recombinase" evidence="12">
    <location>
        <begin position="122"/>
        <end position="305"/>
    </location>
</feature>
<evidence type="ECO:0000256" key="5">
    <source>
        <dbReference type="ARBA" id="ARBA00022618"/>
    </source>
</evidence>
<comment type="caution">
    <text evidence="14">The sequence shown here is derived from an EMBL/GenBank/DDBJ whole genome shotgun (WGS) entry which is preliminary data.</text>
</comment>
<evidence type="ECO:0000256" key="11">
    <source>
        <dbReference type="PROSITE-ProRule" id="PRU01248"/>
    </source>
</evidence>
<dbReference type="PANTHER" id="PTHR30349:SF77">
    <property type="entry name" value="TYROSINE RECOMBINASE XERC"/>
    <property type="match status" value="1"/>
</dbReference>
<keyword evidence="7" id="KW-0229">DNA integration</keyword>
<dbReference type="SUPFAM" id="SSF56349">
    <property type="entry name" value="DNA breaking-rejoining enzymes"/>
    <property type="match status" value="1"/>
</dbReference>
<evidence type="ECO:0000256" key="7">
    <source>
        <dbReference type="ARBA" id="ARBA00022908"/>
    </source>
</evidence>
<keyword evidence="4" id="KW-0963">Cytoplasm</keyword>
<evidence type="ECO:0000256" key="9">
    <source>
        <dbReference type="ARBA" id="ARBA00023172"/>
    </source>
</evidence>
<reference evidence="14 16" key="1">
    <citation type="submission" date="2016-02" db="EMBL/GenBank/DDBJ databases">
        <title>Draft genome sequence for Clostridium paradoxum JW-YL-7.</title>
        <authorList>
            <person name="Utturkar S.M."/>
            <person name="Lancaster A."/>
            <person name="Poole F.L."/>
            <person name="Adams M.W."/>
            <person name="Brown S.D."/>
        </authorList>
    </citation>
    <scope>NUCLEOTIDE SEQUENCE [LARGE SCALE GENOMIC DNA]</scope>
    <source>
        <strain evidence="14 16">JW-YL-7</strain>
    </source>
</reference>
<evidence type="ECO:0000256" key="4">
    <source>
        <dbReference type="ARBA" id="ARBA00022490"/>
    </source>
</evidence>
<evidence type="ECO:0000256" key="8">
    <source>
        <dbReference type="ARBA" id="ARBA00023125"/>
    </source>
</evidence>
<dbReference type="RefSeq" id="WP_066068686.1">
    <property type="nucleotide sequence ID" value="NZ_FRBG01000002.1"/>
</dbReference>
<keyword evidence="9" id="KW-0233">DNA recombination</keyword>
<dbReference type="InterPro" id="IPR011010">
    <property type="entry name" value="DNA_brk_join_enz"/>
</dbReference>
<protein>
    <submittedName>
        <fullName evidence="14">Integrase family protein</fullName>
    </submittedName>
    <submittedName>
        <fullName evidence="15">Integrase/recombinase XerD</fullName>
    </submittedName>
</protein>
<proteinExistence type="inferred from homology"/>
<keyword evidence="17" id="KW-1185">Reference proteome</keyword>
<dbReference type="GO" id="GO:0051301">
    <property type="term" value="P:cell division"/>
    <property type="evidence" value="ECO:0007669"/>
    <property type="project" value="UniProtKB-KW"/>
</dbReference>
<dbReference type="EMBL" id="FRBG01000002">
    <property type="protein sequence ID" value="SHK50852.1"/>
    <property type="molecule type" value="Genomic_DNA"/>
</dbReference>
<evidence type="ECO:0000313" key="14">
    <source>
        <dbReference type="EMBL" id="KXZ39459.1"/>
    </source>
</evidence>